<evidence type="ECO:0000259" key="1">
    <source>
        <dbReference type="Pfam" id="PF10040"/>
    </source>
</evidence>
<reference evidence="2 3" key="1">
    <citation type="submission" date="2018-10" db="EMBL/GenBank/DDBJ databases">
        <title>Co-occurring genomic capacity for anaerobic methane metabolism and dissimilatory sulfite reduction discovered in the Korarchaeota.</title>
        <authorList>
            <person name="Mckay L.J."/>
            <person name="Dlakic M."/>
            <person name="Fields M.W."/>
            <person name="Delmont T.O."/>
            <person name="Eren A.M."/>
            <person name="Jay Z.J."/>
            <person name="Klingelsmith K.B."/>
            <person name="Rusch D.B."/>
            <person name="Inskeep W.P."/>
        </authorList>
    </citation>
    <scope>NUCLEOTIDE SEQUENCE [LARGE SCALE GENOMIC DNA]</scope>
    <source>
        <strain evidence="2 3">WS</strain>
    </source>
</reference>
<organism evidence="2 3">
    <name type="scientific">Candidatus Korarchaeum cryptofilum</name>
    <dbReference type="NCBI Taxonomy" id="498846"/>
    <lineage>
        <taxon>Archaea</taxon>
        <taxon>Thermoproteota</taxon>
        <taxon>Candidatus Korarchaeia</taxon>
        <taxon>Candidatus Korarchaeales</taxon>
        <taxon>Candidatus Korarchaeaceae</taxon>
        <taxon>Candidatus Korarchaeum</taxon>
    </lineage>
</organism>
<name>A0A429GAC2_9CREN</name>
<evidence type="ECO:0000313" key="2">
    <source>
        <dbReference type="EMBL" id="RSN70743.1"/>
    </source>
</evidence>
<sequence length="301" mass="35066">MRIAKLYTFEMEFRERAKLPRWKGNLIRGAIGMHLMRKFCISDGDCSNCNLIFRCPYGYIYRTPSKGLVLRKISGFTKPYVIKPPPDERTEFSEGEEFKFSIVLFGDSAKFEKQLLSAVLEMGRKGLGTKERRGRLELRRACVENPFLRRKEILYEGDLYDSDIWISTKDVSGRIGSTFMLRFITPFRLVRDGNLVRDLDFRNLFPFMLRKYSALMQQYVGALDIDVRRALGDSLGIRLRGERLREVTFKYKGEDQTFLSGDLVYSGRSSLHMRRPLLFCQLSHIGKRSSFGFGWYEVISV</sequence>
<dbReference type="RefSeq" id="WP_125740430.1">
    <property type="nucleotide sequence ID" value="NZ_RCOR01000005.1"/>
</dbReference>
<dbReference type="AlphaFoldDB" id="A0A429GAC2"/>
<gene>
    <name evidence="2" type="ORF">D9Q81_00505</name>
</gene>
<proteinExistence type="predicted"/>
<feature type="domain" description="CRISPR-associated protein Cas6 C-terminal" evidence="1">
    <location>
        <begin position="181"/>
        <end position="296"/>
    </location>
</feature>
<dbReference type="InterPro" id="IPR019267">
    <property type="entry name" value="CRISPR-assoc_Cas6_C"/>
</dbReference>
<dbReference type="Proteomes" id="UP000278149">
    <property type="component" value="Unassembled WGS sequence"/>
</dbReference>
<dbReference type="Pfam" id="PF10040">
    <property type="entry name" value="CRISPR_Cas6"/>
    <property type="match status" value="1"/>
</dbReference>
<dbReference type="EMBL" id="RCOR01000005">
    <property type="protein sequence ID" value="RSN70743.1"/>
    <property type="molecule type" value="Genomic_DNA"/>
</dbReference>
<protein>
    <submittedName>
        <fullName evidence="2">CRISPR system precrRNA processing endoribonuclease RAMP protein Cas6</fullName>
    </submittedName>
</protein>
<accession>A0A429GAC2</accession>
<evidence type="ECO:0000313" key="3">
    <source>
        <dbReference type="Proteomes" id="UP000278149"/>
    </source>
</evidence>
<dbReference type="Gene3D" id="3.30.70.1900">
    <property type="match status" value="1"/>
</dbReference>
<comment type="caution">
    <text evidence="2">The sequence shown here is derived from an EMBL/GenBank/DDBJ whole genome shotgun (WGS) entry which is preliminary data.</text>
</comment>